<comment type="subcellular location">
    <subcellularLocation>
        <location evidence="1">Cell membrane</location>
        <topology evidence="1">Multi-pass membrane protein</topology>
    </subcellularLocation>
</comment>
<dbReference type="Pfam" id="PF01943">
    <property type="entry name" value="Polysacc_synt"/>
    <property type="match status" value="1"/>
</dbReference>
<evidence type="ECO:0000256" key="2">
    <source>
        <dbReference type="ARBA" id="ARBA00022475"/>
    </source>
</evidence>
<evidence type="ECO:0000256" key="1">
    <source>
        <dbReference type="ARBA" id="ARBA00004651"/>
    </source>
</evidence>
<dbReference type="InterPro" id="IPR024923">
    <property type="entry name" value="PG_synth_SpoVB"/>
</dbReference>
<feature type="transmembrane region" description="Helical" evidence="7">
    <location>
        <begin position="553"/>
        <end position="573"/>
    </location>
</feature>
<keyword evidence="2" id="KW-1003">Cell membrane</keyword>
<evidence type="ECO:0000256" key="3">
    <source>
        <dbReference type="ARBA" id="ARBA00022692"/>
    </source>
</evidence>
<dbReference type="AlphaFoldDB" id="A0A6I2GI74"/>
<accession>A0A6I2GI74</accession>
<dbReference type="GO" id="GO:0005886">
    <property type="term" value="C:plasma membrane"/>
    <property type="evidence" value="ECO:0007669"/>
    <property type="project" value="UniProtKB-SubCell"/>
</dbReference>
<feature type="transmembrane region" description="Helical" evidence="7">
    <location>
        <begin position="477"/>
        <end position="499"/>
    </location>
</feature>
<evidence type="ECO:0000256" key="4">
    <source>
        <dbReference type="ARBA" id="ARBA00022989"/>
    </source>
</evidence>
<dbReference type="EMBL" id="WJQS01000002">
    <property type="protein sequence ID" value="MRI84989.1"/>
    <property type="molecule type" value="Genomic_DNA"/>
</dbReference>
<feature type="region of interest" description="Disordered" evidence="6">
    <location>
        <begin position="1"/>
        <end position="33"/>
    </location>
</feature>
<dbReference type="CDD" id="cd13124">
    <property type="entry name" value="MATE_SpoVB_like"/>
    <property type="match status" value="1"/>
</dbReference>
<feature type="transmembrane region" description="Helical" evidence="7">
    <location>
        <begin position="434"/>
        <end position="457"/>
    </location>
</feature>
<feature type="transmembrane region" description="Helical" evidence="7">
    <location>
        <begin position="853"/>
        <end position="871"/>
    </location>
</feature>
<feature type="compositionally biased region" description="Basic and acidic residues" evidence="6">
    <location>
        <begin position="164"/>
        <end position="174"/>
    </location>
</feature>
<evidence type="ECO:0000256" key="6">
    <source>
        <dbReference type="SAM" id="MobiDB-lite"/>
    </source>
</evidence>
<keyword evidence="3 7" id="KW-0812">Transmembrane</keyword>
<dbReference type="InterPro" id="IPR050833">
    <property type="entry name" value="Poly_Biosynth_Transport"/>
</dbReference>
<feature type="region of interest" description="Disordered" evidence="6">
    <location>
        <begin position="73"/>
        <end position="131"/>
    </location>
</feature>
<organism evidence="8 9">
    <name type="scientific">Fundicoccus ignavus</name>
    <dbReference type="NCBI Taxonomy" id="2664442"/>
    <lineage>
        <taxon>Bacteria</taxon>
        <taxon>Bacillati</taxon>
        <taxon>Bacillota</taxon>
        <taxon>Bacilli</taxon>
        <taxon>Lactobacillales</taxon>
        <taxon>Aerococcaceae</taxon>
        <taxon>Fundicoccus</taxon>
    </lineage>
</organism>
<feature type="compositionally biased region" description="Basic and acidic residues" evidence="6">
    <location>
        <begin position="79"/>
        <end position="91"/>
    </location>
</feature>
<evidence type="ECO:0000256" key="5">
    <source>
        <dbReference type="ARBA" id="ARBA00023136"/>
    </source>
</evidence>
<feature type="transmembrane region" description="Helical" evidence="7">
    <location>
        <begin position="825"/>
        <end position="847"/>
    </location>
</feature>
<gene>
    <name evidence="8" type="ORF">GIY09_03620</name>
</gene>
<keyword evidence="9" id="KW-1185">Reference proteome</keyword>
<feature type="transmembrane region" description="Helical" evidence="7">
    <location>
        <begin position="594"/>
        <end position="610"/>
    </location>
</feature>
<evidence type="ECO:0000313" key="8">
    <source>
        <dbReference type="EMBL" id="MRI84989.1"/>
    </source>
</evidence>
<dbReference type="InterPro" id="IPR002797">
    <property type="entry name" value="Polysacc_synth"/>
</dbReference>
<evidence type="ECO:0000256" key="7">
    <source>
        <dbReference type="SAM" id="Phobius"/>
    </source>
</evidence>
<feature type="transmembrane region" description="Helical" evidence="7">
    <location>
        <begin position="666"/>
        <end position="687"/>
    </location>
</feature>
<dbReference type="PANTHER" id="PTHR30250">
    <property type="entry name" value="PST FAMILY PREDICTED COLANIC ACID TRANSPORTER"/>
    <property type="match status" value="1"/>
</dbReference>
<feature type="transmembrane region" description="Helical" evidence="7">
    <location>
        <begin position="791"/>
        <end position="813"/>
    </location>
</feature>
<feature type="transmembrane region" description="Helical" evidence="7">
    <location>
        <begin position="762"/>
        <end position="785"/>
    </location>
</feature>
<reference evidence="8 9" key="1">
    <citation type="submission" date="2019-11" db="EMBL/GenBank/DDBJ databases">
        <title>Characterisation of Fundicoccus ignavus gen. nov. sp. nov., a novel genus of the family Aerococcaceae isolated from bulk tank milk.</title>
        <authorList>
            <person name="Siebert A."/>
            <person name="Huptas C."/>
            <person name="Wenning M."/>
            <person name="Scherer S."/>
            <person name="Doll E.V."/>
        </authorList>
    </citation>
    <scope>NUCLEOTIDE SEQUENCE [LARGE SCALE GENOMIC DNA]</scope>
    <source>
        <strain evidence="8 9">WS4759</strain>
    </source>
</reference>
<feature type="transmembrane region" description="Helical" evidence="7">
    <location>
        <begin position="721"/>
        <end position="741"/>
    </location>
</feature>
<feature type="transmembrane region" description="Helical" evidence="7">
    <location>
        <begin position="511"/>
        <end position="533"/>
    </location>
</feature>
<feature type="compositionally biased region" description="Basic and acidic residues" evidence="6">
    <location>
        <begin position="112"/>
        <end position="131"/>
    </location>
</feature>
<feature type="region of interest" description="Disordered" evidence="6">
    <location>
        <begin position="294"/>
        <end position="321"/>
    </location>
</feature>
<feature type="compositionally biased region" description="Basic and acidic residues" evidence="6">
    <location>
        <begin position="8"/>
        <end position="25"/>
    </location>
</feature>
<feature type="region of interest" description="Disordered" evidence="6">
    <location>
        <begin position="148"/>
        <end position="196"/>
    </location>
</feature>
<keyword evidence="4 7" id="KW-1133">Transmembrane helix</keyword>
<feature type="transmembrane region" description="Helical" evidence="7">
    <location>
        <begin position="616"/>
        <end position="639"/>
    </location>
</feature>
<feature type="transmembrane region" description="Helical" evidence="7">
    <location>
        <begin position="924"/>
        <end position="950"/>
    </location>
</feature>
<dbReference type="PANTHER" id="PTHR30250:SF21">
    <property type="entry name" value="LIPID II FLIPPASE MURJ"/>
    <property type="match status" value="1"/>
</dbReference>
<protein>
    <submittedName>
        <fullName evidence="8">Oligosaccharide flippase family protein</fullName>
    </submittedName>
</protein>
<sequence length="963" mass="108387">MLKKRKGVEKMRDNFNSQKEKRDLKNPPLYKTDDNSLFETIEFTAEDLKKIRQPNNQPLDNDYFDSDSVEQVIDNNQHSFKEADQDLITREQEDDSLSSQKKKGLLEAPEDNEFRYKSPIKAKLEEESKQAIEQENVEYWDEYERQEMDFWEHSSPVETTGQSGDKKQQTEARNKGQKNNPFKRLKRKNEIDSDTQPTIVERVKSLIDAKDAVEFNQFLQDDQDTIENDVDLMDESLSEKKTSLFNRAKNKINQRRTQLNKESSSTELQEEVFKQNFSSDSLVTEREITAALDKNETRKQQLAQETEASAERFNSNKDENELVLDADNSPKESETLPAIEVAPVNKLFEEDLKTSSITSPEEELVFNEIVTEQIENESIRDEEVDRLSEQASQETRRFSEPILTDQVLEEVLGNDDLTIDDALEQQSDGFVKGAAWLTIGSVFSRILGALYIIPWSTWLGAEYTQANTLYSAGYKPYSLFLAIATAGFPSAIAKQMAFYHSKKEYRVADKLFKNSIILMLVSGVISGGLLYLLAPSLAAMTSTDNPVGATMVIRSLVPALFILPLMSILRGYFQGFNDMVPSAISQIIEQIARVVYLLAATYAIMMVYRGEVTQAVVHSTFAAFVGALASLVYLGFLYFKRLPIINRLKERSVDAIQIDFKESMKIMMMDSVPFILLGSGIILAQLIDTYTFKQILLPTTVMLLREISELYGAMSLDVDKLVMIVVSLAVALATSVVPLITSKFAAKDVQGTGNLVEQIIELFSFVMLPAAIGMMGVSNNLYAMFYPQGHVSGPALLVTGSIMSIALGLYTVLSTVLQSMNFRRLAVRFLMIGLLVKLLLQVPFVAFFHAHGAMISTTIAFLVSSIFMWIKIKREVKIDTASLINKIVKILIGTVIMGITVAQWNSLLDLIMGDVGRLLTFVKVMLGVGVGIFVYMGIMGLFGQLSILIGDKYKDLQEKMRLF</sequence>
<name>A0A6I2GI74_9LACT</name>
<keyword evidence="5 7" id="KW-0472">Membrane</keyword>
<dbReference type="Proteomes" id="UP000430975">
    <property type="component" value="Unassembled WGS sequence"/>
</dbReference>
<comment type="caution">
    <text evidence="8">The sequence shown here is derived from an EMBL/GenBank/DDBJ whole genome shotgun (WGS) entry which is preliminary data.</text>
</comment>
<feature type="transmembrane region" description="Helical" evidence="7">
    <location>
        <begin position="883"/>
        <end position="904"/>
    </location>
</feature>
<proteinExistence type="predicted"/>
<evidence type="ECO:0000313" key="9">
    <source>
        <dbReference type="Proteomes" id="UP000430975"/>
    </source>
</evidence>